<feature type="transmembrane region" description="Helical" evidence="1">
    <location>
        <begin position="116"/>
        <end position="137"/>
    </location>
</feature>
<feature type="transmembrane region" description="Helical" evidence="1">
    <location>
        <begin position="205"/>
        <end position="223"/>
    </location>
</feature>
<dbReference type="InterPro" id="IPR014509">
    <property type="entry name" value="YjdF-like"/>
</dbReference>
<feature type="transmembrane region" description="Helical" evidence="1">
    <location>
        <begin position="88"/>
        <end position="110"/>
    </location>
</feature>
<reference evidence="2 3" key="1">
    <citation type="submission" date="2018-08" db="EMBL/GenBank/DDBJ databases">
        <title>Lysinibacillus sp. YLB-03 draft genome sequence.</title>
        <authorList>
            <person name="Yu L."/>
        </authorList>
    </citation>
    <scope>NUCLEOTIDE SEQUENCE [LARGE SCALE GENOMIC DNA]</scope>
    <source>
        <strain evidence="2 3">YLB-03</strain>
    </source>
</reference>
<feature type="transmembrane region" description="Helical" evidence="1">
    <location>
        <begin position="14"/>
        <end position="36"/>
    </location>
</feature>
<name>A0A396S2Y4_9BACL</name>
<evidence type="ECO:0000313" key="2">
    <source>
        <dbReference type="EMBL" id="RHW32062.1"/>
    </source>
</evidence>
<gene>
    <name evidence="2" type="ORF">D1B33_17120</name>
</gene>
<sequence>MIKNKKKKMNWKKIMEAFLLITLILSIIYIIFKIIYAPTDAESSDTYTKVKSDYTLMLIQCVLGIVIMRIPAIIERTKTIDIPDIMELLYFVFLYCAIYLGEVQNFYYLIPFWDNILHAFSGAMLGVLGFMIVNYLNEAEGWKIELNPFFVSFFAFCFALTCGTVWEIYEFLCDGLLKTNMQKFALADETLLIGRDAVYDTMMDLIIDGLSAFVISTIGFFKLRKEGK</sequence>
<dbReference type="OrthoDB" id="4966203at2"/>
<keyword evidence="1" id="KW-0472">Membrane</keyword>
<keyword evidence="3" id="KW-1185">Reference proteome</keyword>
<keyword evidence="1" id="KW-0812">Transmembrane</keyword>
<protein>
    <recommendedName>
        <fullName evidence="4">DUF2238 domain-containing protein</fullName>
    </recommendedName>
</protein>
<evidence type="ECO:0008006" key="4">
    <source>
        <dbReference type="Google" id="ProtNLM"/>
    </source>
</evidence>
<dbReference type="RefSeq" id="WP_118877630.1">
    <property type="nucleotide sequence ID" value="NZ_QWEI01000014.1"/>
</dbReference>
<evidence type="ECO:0000313" key="3">
    <source>
        <dbReference type="Proteomes" id="UP000265692"/>
    </source>
</evidence>
<dbReference type="Proteomes" id="UP000265692">
    <property type="component" value="Unassembled WGS sequence"/>
</dbReference>
<accession>A0A396S2Y4</accession>
<dbReference type="Pfam" id="PF09997">
    <property type="entry name" value="DUF2238"/>
    <property type="match status" value="1"/>
</dbReference>
<evidence type="ECO:0000256" key="1">
    <source>
        <dbReference type="SAM" id="Phobius"/>
    </source>
</evidence>
<comment type="caution">
    <text evidence="2">The sequence shown here is derived from an EMBL/GenBank/DDBJ whole genome shotgun (WGS) entry which is preliminary data.</text>
</comment>
<organism evidence="2 3">
    <name type="scientific">Ureibacillus yapensis</name>
    <dbReference type="NCBI Taxonomy" id="2304605"/>
    <lineage>
        <taxon>Bacteria</taxon>
        <taxon>Bacillati</taxon>
        <taxon>Bacillota</taxon>
        <taxon>Bacilli</taxon>
        <taxon>Bacillales</taxon>
        <taxon>Caryophanaceae</taxon>
        <taxon>Ureibacillus</taxon>
    </lineage>
</organism>
<dbReference type="EMBL" id="QWEI01000014">
    <property type="protein sequence ID" value="RHW32062.1"/>
    <property type="molecule type" value="Genomic_DNA"/>
</dbReference>
<proteinExistence type="predicted"/>
<feature type="transmembrane region" description="Helical" evidence="1">
    <location>
        <begin position="56"/>
        <end position="76"/>
    </location>
</feature>
<dbReference type="AlphaFoldDB" id="A0A396S2Y4"/>
<feature type="transmembrane region" description="Helical" evidence="1">
    <location>
        <begin position="149"/>
        <end position="169"/>
    </location>
</feature>
<keyword evidence="1" id="KW-1133">Transmembrane helix</keyword>